<proteinExistence type="predicted"/>
<sequence length="178" mass="20373">MTPSRRKCVFNKQLQEEYTFIKEINSGTVKCTKCSAVFSIANAGKHDVLRHLQSEKHRKADIAASSSKTVMSFVRTRTIDDQRRKSRINQGTWAYHTVQHNISFRSNDCTSKIIKRCFDENYSSARTKCESIVCNVLAPHALQPVKADFNAINFITFFRLLKSWKYESVSCSCSIFSA</sequence>
<gene>
    <name evidence="1" type="ORF">g.31277</name>
</gene>
<organism evidence="1">
    <name type="scientific">Zeugodacus cucurbitae</name>
    <name type="common">Melon fruit fly</name>
    <name type="synonym">Bactrocera cucurbitae</name>
    <dbReference type="NCBI Taxonomy" id="28588"/>
    <lineage>
        <taxon>Eukaryota</taxon>
        <taxon>Metazoa</taxon>
        <taxon>Ecdysozoa</taxon>
        <taxon>Arthropoda</taxon>
        <taxon>Hexapoda</taxon>
        <taxon>Insecta</taxon>
        <taxon>Pterygota</taxon>
        <taxon>Neoptera</taxon>
        <taxon>Endopterygota</taxon>
        <taxon>Diptera</taxon>
        <taxon>Brachycera</taxon>
        <taxon>Muscomorpha</taxon>
        <taxon>Tephritoidea</taxon>
        <taxon>Tephritidae</taxon>
        <taxon>Zeugodacus</taxon>
        <taxon>Zeugodacus</taxon>
    </lineage>
</organism>
<dbReference type="PANTHER" id="PTHR37162">
    <property type="entry name" value="HAT FAMILY DIMERISATION DOMAINCONTAINING PROTEIN-RELATED"/>
    <property type="match status" value="1"/>
</dbReference>
<dbReference type="EMBL" id="GBXI01007486">
    <property type="protein sequence ID" value="JAD06806.1"/>
    <property type="molecule type" value="Transcribed_RNA"/>
</dbReference>
<reference evidence="1" key="1">
    <citation type="submission" date="2014-11" db="EMBL/GenBank/DDBJ databases">
        <authorList>
            <person name="Geib S."/>
        </authorList>
    </citation>
    <scope>NUCLEOTIDE SEQUENCE</scope>
</reference>
<accession>A0A0A1X7H5</accession>
<protein>
    <submittedName>
        <fullName evidence="1">Uncharacterized protein</fullName>
    </submittedName>
</protein>
<dbReference type="PANTHER" id="PTHR37162:SF10">
    <property type="entry name" value="DUF4371 DOMAIN-CONTAINING PROTEIN"/>
    <property type="match status" value="1"/>
</dbReference>
<name>A0A0A1X7H5_ZEUCU</name>
<evidence type="ECO:0000313" key="1">
    <source>
        <dbReference type="EMBL" id="JAD06806.1"/>
    </source>
</evidence>
<reference evidence="1" key="2">
    <citation type="journal article" date="2015" name="Gigascience">
        <title>Reconstructing a comprehensive transcriptome assembly of a white-pupal translocated strain of the pest fruit fly Bactrocera cucurbitae.</title>
        <authorList>
            <person name="Sim S.B."/>
            <person name="Calla B."/>
            <person name="Hall B."/>
            <person name="DeRego T."/>
            <person name="Geib S.M."/>
        </authorList>
    </citation>
    <scope>NUCLEOTIDE SEQUENCE</scope>
</reference>
<dbReference type="AlphaFoldDB" id="A0A0A1X7H5"/>